<evidence type="ECO:0008006" key="3">
    <source>
        <dbReference type="Google" id="ProtNLM"/>
    </source>
</evidence>
<accession>A0A433Q8W7</accession>
<gene>
    <name evidence="1" type="ORF">BC938DRAFT_471051</name>
</gene>
<name>A0A433Q8W7_9FUNG</name>
<reference evidence="1 2" key="1">
    <citation type="journal article" date="2018" name="New Phytol.">
        <title>Phylogenomics of Endogonaceae and evolution of mycorrhizas within Mucoromycota.</title>
        <authorList>
            <person name="Chang Y."/>
            <person name="Desiro A."/>
            <person name="Na H."/>
            <person name="Sandor L."/>
            <person name="Lipzen A."/>
            <person name="Clum A."/>
            <person name="Barry K."/>
            <person name="Grigoriev I.V."/>
            <person name="Martin F.M."/>
            <person name="Stajich J.E."/>
            <person name="Smith M.E."/>
            <person name="Bonito G."/>
            <person name="Spatafora J.W."/>
        </authorList>
    </citation>
    <scope>NUCLEOTIDE SEQUENCE [LARGE SCALE GENOMIC DNA]</scope>
    <source>
        <strain evidence="1 2">AD002</strain>
    </source>
</reference>
<dbReference type="SUPFAM" id="SSF55961">
    <property type="entry name" value="Bet v1-like"/>
    <property type="match status" value="1"/>
</dbReference>
<dbReference type="EMBL" id="RBNJ01010965">
    <property type="protein sequence ID" value="RUS26230.1"/>
    <property type="molecule type" value="Genomic_DNA"/>
</dbReference>
<dbReference type="InterPro" id="IPR023393">
    <property type="entry name" value="START-like_dom_sf"/>
</dbReference>
<dbReference type="Proteomes" id="UP000274822">
    <property type="component" value="Unassembled WGS sequence"/>
</dbReference>
<dbReference type="AlphaFoldDB" id="A0A433Q8W7"/>
<organism evidence="1 2">
    <name type="scientific">Jimgerdemannia flammicorona</name>
    <dbReference type="NCBI Taxonomy" id="994334"/>
    <lineage>
        <taxon>Eukaryota</taxon>
        <taxon>Fungi</taxon>
        <taxon>Fungi incertae sedis</taxon>
        <taxon>Mucoromycota</taxon>
        <taxon>Mucoromycotina</taxon>
        <taxon>Endogonomycetes</taxon>
        <taxon>Endogonales</taxon>
        <taxon>Endogonaceae</taxon>
        <taxon>Jimgerdemannia</taxon>
    </lineage>
</organism>
<evidence type="ECO:0000313" key="1">
    <source>
        <dbReference type="EMBL" id="RUS26230.1"/>
    </source>
</evidence>
<proteinExistence type="predicted"/>
<comment type="caution">
    <text evidence="1">The sequence shown here is derived from an EMBL/GenBank/DDBJ whole genome shotgun (WGS) entry which is preliminary data.</text>
</comment>
<protein>
    <recommendedName>
        <fullName evidence="3">SRPBCC domain-containing protein</fullName>
    </recommendedName>
</protein>
<evidence type="ECO:0000313" key="2">
    <source>
        <dbReference type="Proteomes" id="UP000274822"/>
    </source>
</evidence>
<dbReference type="CDD" id="cd07822">
    <property type="entry name" value="SRPBCC_4"/>
    <property type="match status" value="1"/>
</dbReference>
<keyword evidence="2" id="KW-1185">Reference proteome</keyword>
<dbReference type="Gene3D" id="3.30.530.20">
    <property type="match status" value="1"/>
</dbReference>
<sequence length="175" mass="20113">MGKGTEHKDTALLYPWPKGLNPKDASAYAYNELLFENISPMAIWKVLIRARDWPTYYLNSHHVRLRDNDSGDLKLGTKFTWNTFGVKVTSEVKEFIPGKRMAWDGKIMFGTIYHSWTFYDLDNGSTLLVTEEAQNGVTPVIGNMIFPRKMKQGHQNWLESLKKKVESEAPPKDSM</sequence>